<proteinExistence type="predicted"/>
<sequence length="113" mass="12636">MVDKTLGEELDADRLLRGMTHPGEVFPPVVYVPCERPQTDGELTLDLRETKDGRLALLVYSAMDRLVALCGPEQPWTVMLAVDLEKARLATSFELILLDISIPQELRRTGSDL</sequence>
<dbReference type="RefSeq" id="WP_231487061.1">
    <property type="nucleotide sequence ID" value="NZ_BAAAZO010000008.1"/>
</dbReference>
<protein>
    <recommendedName>
        <fullName evidence="3">SseB protein N-terminal domain-containing protein</fullName>
    </recommendedName>
</protein>
<gene>
    <name evidence="1" type="ORF">GCM10022223_43090</name>
</gene>
<dbReference type="InterPro" id="IPR049975">
    <property type="entry name" value="SAV_915-like_dom"/>
</dbReference>
<comment type="caution">
    <text evidence="1">The sequence shown here is derived from an EMBL/GenBank/DDBJ whole genome shotgun (WGS) entry which is preliminary data.</text>
</comment>
<dbReference type="Proteomes" id="UP001501074">
    <property type="component" value="Unassembled WGS sequence"/>
</dbReference>
<evidence type="ECO:0000313" key="1">
    <source>
        <dbReference type="EMBL" id="GAA3621576.1"/>
    </source>
</evidence>
<name>A0ABP7A0H1_9ACTN</name>
<evidence type="ECO:0000313" key="2">
    <source>
        <dbReference type="Proteomes" id="UP001501074"/>
    </source>
</evidence>
<accession>A0ABP7A0H1</accession>
<organism evidence="1 2">
    <name type="scientific">Kineosporia mesophila</name>
    <dbReference type="NCBI Taxonomy" id="566012"/>
    <lineage>
        <taxon>Bacteria</taxon>
        <taxon>Bacillati</taxon>
        <taxon>Actinomycetota</taxon>
        <taxon>Actinomycetes</taxon>
        <taxon>Kineosporiales</taxon>
        <taxon>Kineosporiaceae</taxon>
        <taxon>Kineosporia</taxon>
    </lineage>
</organism>
<keyword evidence="2" id="KW-1185">Reference proteome</keyword>
<dbReference type="NCBIfam" id="NF042914">
    <property type="entry name" value="SAV915_dom"/>
    <property type="match status" value="1"/>
</dbReference>
<reference evidence="2" key="1">
    <citation type="journal article" date="2019" name="Int. J. Syst. Evol. Microbiol.">
        <title>The Global Catalogue of Microorganisms (GCM) 10K type strain sequencing project: providing services to taxonomists for standard genome sequencing and annotation.</title>
        <authorList>
            <consortium name="The Broad Institute Genomics Platform"/>
            <consortium name="The Broad Institute Genome Sequencing Center for Infectious Disease"/>
            <person name="Wu L."/>
            <person name="Ma J."/>
        </authorList>
    </citation>
    <scope>NUCLEOTIDE SEQUENCE [LARGE SCALE GENOMIC DNA]</scope>
    <source>
        <strain evidence="2">JCM 16902</strain>
    </source>
</reference>
<dbReference type="EMBL" id="BAAAZO010000008">
    <property type="protein sequence ID" value="GAA3621576.1"/>
    <property type="molecule type" value="Genomic_DNA"/>
</dbReference>
<evidence type="ECO:0008006" key="3">
    <source>
        <dbReference type="Google" id="ProtNLM"/>
    </source>
</evidence>